<reference evidence="7" key="1">
    <citation type="journal article" date="2015" name="Nature">
        <title>Complex archaea that bridge the gap between prokaryotes and eukaryotes.</title>
        <authorList>
            <person name="Spang A."/>
            <person name="Saw J.H."/>
            <person name="Jorgensen S.L."/>
            <person name="Zaremba-Niedzwiedzka K."/>
            <person name="Martijn J."/>
            <person name="Lind A.E."/>
            <person name="van Eijk R."/>
            <person name="Schleper C."/>
            <person name="Guy L."/>
            <person name="Ettema T.J."/>
        </authorList>
    </citation>
    <scope>NUCLEOTIDE SEQUENCE</scope>
</reference>
<evidence type="ECO:0000256" key="2">
    <source>
        <dbReference type="ARBA" id="ARBA00022448"/>
    </source>
</evidence>
<evidence type="ECO:0000256" key="3">
    <source>
        <dbReference type="ARBA" id="ARBA00022741"/>
    </source>
</evidence>
<evidence type="ECO:0000313" key="7">
    <source>
        <dbReference type="EMBL" id="KKL78415.1"/>
    </source>
</evidence>
<dbReference type="GO" id="GO:0005524">
    <property type="term" value="F:ATP binding"/>
    <property type="evidence" value="ECO:0007669"/>
    <property type="project" value="UniProtKB-KW"/>
</dbReference>
<evidence type="ECO:0000256" key="4">
    <source>
        <dbReference type="ARBA" id="ARBA00022840"/>
    </source>
</evidence>
<feature type="non-terminal residue" evidence="7">
    <location>
        <position position="206"/>
    </location>
</feature>
<dbReference type="AlphaFoldDB" id="A0A0F9H9R0"/>
<dbReference type="InterPro" id="IPR025302">
    <property type="entry name" value="DrrA1/2-like_C"/>
</dbReference>
<dbReference type="PANTHER" id="PTHR42711:SF5">
    <property type="entry name" value="ABC TRANSPORTER ATP-BINDING PROTEIN NATA"/>
    <property type="match status" value="1"/>
</dbReference>
<dbReference type="InterPro" id="IPR027417">
    <property type="entry name" value="P-loop_NTPase"/>
</dbReference>
<keyword evidence="3" id="KW-0547">Nucleotide-binding</keyword>
<comment type="similarity">
    <text evidence="1">Belongs to the ABC transporter superfamily.</text>
</comment>
<sequence>MALYGNFTGNEIIDYYNNFRPIDVEFLDELKSYFKVDLTLKIKALSTGNRKQVGLLLALASKPSLLILDEPTTGLDPLMTAEFHKVIKNLKKQGITIFLSSHDLSEVQAVCDRVGIIKEGKMILVENVEELKSKFMQHVKITFKNGNLPSIDDLGSLPSVISTKKINEETFILQVKEDVNDLLKLITNYSIHRISIEDATLEEIFL</sequence>
<dbReference type="Pfam" id="PF13732">
    <property type="entry name" value="DrrA1-3_C"/>
    <property type="match status" value="1"/>
</dbReference>
<keyword evidence="4" id="KW-0067">ATP-binding</keyword>
<organism evidence="7">
    <name type="scientific">marine sediment metagenome</name>
    <dbReference type="NCBI Taxonomy" id="412755"/>
    <lineage>
        <taxon>unclassified sequences</taxon>
        <taxon>metagenomes</taxon>
        <taxon>ecological metagenomes</taxon>
    </lineage>
</organism>
<evidence type="ECO:0000256" key="1">
    <source>
        <dbReference type="ARBA" id="ARBA00005417"/>
    </source>
</evidence>
<dbReference type="SUPFAM" id="SSF52540">
    <property type="entry name" value="P-loop containing nucleoside triphosphate hydrolases"/>
    <property type="match status" value="1"/>
</dbReference>
<comment type="caution">
    <text evidence="7">The sequence shown here is derived from an EMBL/GenBank/DDBJ whole genome shotgun (WGS) entry which is preliminary data.</text>
</comment>
<evidence type="ECO:0000259" key="5">
    <source>
        <dbReference type="Pfam" id="PF13304"/>
    </source>
</evidence>
<protein>
    <submittedName>
        <fullName evidence="7">Uncharacterized protein</fullName>
    </submittedName>
</protein>
<evidence type="ECO:0000259" key="6">
    <source>
        <dbReference type="Pfam" id="PF13732"/>
    </source>
</evidence>
<feature type="domain" description="Daunorubicin resistance ATP-binding protein DrrA1/2-like C-terminal" evidence="6">
    <location>
        <begin position="128"/>
        <end position="206"/>
    </location>
</feature>
<dbReference type="GO" id="GO:0016887">
    <property type="term" value="F:ATP hydrolysis activity"/>
    <property type="evidence" value="ECO:0007669"/>
    <property type="project" value="InterPro"/>
</dbReference>
<gene>
    <name evidence="7" type="ORF">LCGC14_2025100</name>
</gene>
<dbReference type="InterPro" id="IPR003959">
    <property type="entry name" value="ATPase_AAA_core"/>
</dbReference>
<name>A0A0F9H9R0_9ZZZZ</name>
<proteinExistence type="inferred from homology"/>
<dbReference type="Gene3D" id="3.40.50.300">
    <property type="entry name" value="P-loop containing nucleotide triphosphate hydrolases"/>
    <property type="match status" value="1"/>
</dbReference>
<dbReference type="InterPro" id="IPR050763">
    <property type="entry name" value="ABC_transporter_ATP-binding"/>
</dbReference>
<feature type="domain" description="ATPase AAA-type core" evidence="5">
    <location>
        <begin position="39"/>
        <end position="105"/>
    </location>
</feature>
<dbReference type="Pfam" id="PF13304">
    <property type="entry name" value="AAA_21"/>
    <property type="match status" value="1"/>
</dbReference>
<keyword evidence="2" id="KW-0813">Transport</keyword>
<dbReference type="PANTHER" id="PTHR42711">
    <property type="entry name" value="ABC TRANSPORTER ATP-BINDING PROTEIN"/>
    <property type="match status" value="1"/>
</dbReference>
<accession>A0A0F9H9R0</accession>
<dbReference type="EMBL" id="LAZR01023466">
    <property type="protein sequence ID" value="KKL78415.1"/>
    <property type="molecule type" value="Genomic_DNA"/>
</dbReference>